<organism evidence="3 4">
    <name type="scientific">Pristionchus fissidentatus</name>
    <dbReference type="NCBI Taxonomy" id="1538716"/>
    <lineage>
        <taxon>Eukaryota</taxon>
        <taxon>Metazoa</taxon>
        <taxon>Ecdysozoa</taxon>
        <taxon>Nematoda</taxon>
        <taxon>Chromadorea</taxon>
        <taxon>Rhabditida</taxon>
        <taxon>Rhabditina</taxon>
        <taxon>Diplogasteromorpha</taxon>
        <taxon>Diplogasteroidea</taxon>
        <taxon>Neodiplogasteridae</taxon>
        <taxon>Pristionchus</taxon>
    </lineage>
</organism>
<dbReference type="InterPro" id="IPR013087">
    <property type="entry name" value="Znf_C2H2_type"/>
</dbReference>
<reference evidence="3" key="1">
    <citation type="submission" date="2023-10" db="EMBL/GenBank/DDBJ databases">
        <title>Genome assembly of Pristionchus species.</title>
        <authorList>
            <person name="Yoshida K."/>
            <person name="Sommer R.J."/>
        </authorList>
    </citation>
    <scope>NUCLEOTIDE SEQUENCE</scope>
    <source>
        <strain evidence="3">RS5133</strain>
    </source>
</reference>
<keyword evidence="1" id="KW-0862">Zinc</keyword>
<dbReference type="GO" id="GO:0008270">
    <property type="term" value="F:zinc ion binding"/>
    <property type="evidence" value="ECO:0007669"/>
    <property type="project" value="UniProtKB-KW"/>
</dbReference>
<dbReference type="Proteomes" id="UP001432322">
    <property type="component" value="Unassembled WGS sequence"/>
</dbReference>
<protein>
    <recommendedName>
        <fullName evidence="2">C2H2-type domain-containing protein</fullName>
    </recommendedName>
</protein>
<dbReference type="PROSITE" id="PS50157">
    <property type="entry name" value="ZINC_FINGER_C2H2_2"/>
    <property type="match status" value="1"/>
</dbReference>
<dbReference type="EMBL" id="BTSY01000002">
    <property type="protein sequence ID" value="GMT13390.1"/>
    <property type="molecule type" value="Genomic_DNA"/>
</dbReference>
<name>A0AAV5V4E2_9BILA</name>
<dbReference type="AlphaFoldDB" id="A0AAV5V4E2"/>
<feature type="non-terminal residue" evidence="3">
    <location>
        <position position="144"/>
    </location>
</feature>
<dbReference type="PROSITE" id="PS00028">
    <property type="entry name" value="ZINC_FINGER_C2H2_1"/>
    <property type="match status" value="1"/>
</dbReference>
<sequence>RCNFSSRDSLAISNHLNSFHSLGPIPLHLTYTHADTACPDQDCSMSGESHFHCSSCSGCFFYGNSQGIHRCNPNKLPKMRVGQTSGMGSGRKITKACNRPFCKLKKNIVHFHCLVCSQGFTSHDRLACHLRKHQRADSRKSGSS</sequence>
<feature type="non-terminal residue" evidence="3">
    <location>
        <position position="1"/>
    </location>
</feature>
<evidence type="ECO:0000313" key="4">
    <source>
        <dbReference type="Proteomes" id="UP001432322"/>
    </source>
</evidence>
<accession>A0AAV5V4E2</accession>
<evidence type="ECO:0000259" key="2">
    <source>
        <dbReference type="PROSITE" id="PS50157"/>
    </source>
</evidence>
<gene>
    <name evidence="3" type="ORF">PFISCL1PPCAC_4687</name>
</gene>
<keyword evidence="1" id="KW-0479">Metal-binding</keyword>
<proteinExistence type="predicted"/>
<comment type="caution">
    <text evidence="3">The sequence shown here is derived from an EMBL/GenBank/DDBJ whole genome shotgun (WGS) entry which is preliminary data.</text>
</comment>
<keyword evidence="4" id="KW-1185">Reference proteome</keyword>
<evidence type="ECO:0000256" key="1">
    <source>
        <dbReference type="PROSITE-ProRule" id="PRU00042"/>
    </source>
</evidence>
<evidence type="ECO:0000313" key="3">
    <source>
        <dbReference type="EMBL" id="GMT13390.1"/>
    </source>
</evidence>
<keyword evidence="1" id="KW-0863">Zinc-finger</keyword>
<feature type="domain" description="C2H2-type" evidence="2">
    <location>
        <begin position="111"/>
        <end position="138"/>
    </location>
</feature>